<feature type="non-terminal residue" evidence="1">
    <location>
        <position position="1"/>
    </location>
</feature>
<gene>
    <name evidence="1" type="ORF">HKBW3S03_01831</name>
</gene>
<protein>
    <submittedName>
        <fullName evidence="1">Uncharacterized protein</fullName>
    </submittedName>
</protein>
<evidence type="ECO:0000313" key="1">
    <source>
        <dbReference type="EMBL" id="GFP20329.1"/>
    </source>
</evidence>
<name>A0A6V8NJ35_9ACTN</name>
<accession>A0A6V8NJ35</accession>
<reference evidence="1 2" key="1">
    <citation type="journal article" date="2020" name="Front. Microbiol.">
        <title>Single-cell genomics of novel Actinobacteria with the Wood-Ljungdahl pathway discovered in a serpentinizing system.</title>
        <authorList>
            <person name="Merino N."/>
            <person name="Kawai M."/>
            <person name="Boyd E.S."/>
            <person name="Colman D.R."/>
            <person name="McGlynn S.E."/>
            <person name="Nealson K.H."/>
            <person name="Kurokawa K."/>
            <person name="Hongoh Y."/>
        </authorList>
    </citation>
    <scope>NUCLEOTIDE SEQUENCE [LARGE SCALE GENOMIC DNA]</scope>
    <source>
        <strain evidence="1 2">S03</strain>
    </source>
</reference>
<proteinExistence type="predicted"/>
<organism evidence="1 2">
    <name type="scientific">Candidatus Hakubella thermalkaliphila</name>
    <dbReference type="NCBI Taxonomy" id="2754717"/>
    <lineage>
        <taxon>Bacteria</taxon>
        <taxon>Bacillati</taxon>
        <taxon>Actinomycetota</taxon>
        <taxon>Actinomycetota incertae sedis</taxon>
        <taxon>Candidatus Hakubellales</taxon>
        <taxon>Candidatus Hakubellaceae</taxon>
        <taxon>Candidatus Hakubella</taxon>
    </lineage>
</organism>
<dbReference type="Proteomes" id="UP000574717">
    <property type="component" value="Unassembled WGS sequence"/>
</dbReference>
<dbReference type="EMBL" id="BLRU01000368">
    <property type="protein sequence ID" value="GFP20329.1"/>
    <property type="molecule type" value="Genomic_DNA"/>
</dbReference>
<dbReference type="AlphaFoldDB" id="A0A6V8NJ35"/>
<sequence>SAQDERPVYCCGRALTCRKLLSLVVVEQESNVTFPVDVVYVMFRLPSLAFSDCTLSNLRQFLIGNLCSCCCRDHPAVQAVKCITFQVVREFRGLPNARDKKKLMWGFPQFHQSPFDRFQNGKVSTTGTPGRLSPLKSSKVSPIFPPKVSPGCIRE</sequence>
<comment type="caution">
    <text evidence="1">The sequence shown here is derived from an EMBL/GenBank/DDBJ whole genome shotgun (WGS) entry which is preliminary data.</text>
</comment>
<evidence type="ECO:0000313" key="2">
    <source>
        <dbReference type="Proteomes" id="UP000574717"/>
    </source>
</evidence>